<dbReference type="InterPro" id="IPR011008">
    <property type="entry name" value="Dimeric_a/b-barrel"/>
</dbReference>
<evidence type="ECO:0000313" key="4">
    <source>
        <dbReference type="Proteomes" id="UP000015480"/>
    </source>
</evidence>
<dbReference type="STRING" id="1367847.JCM7686_0540"/>
<evidence type="ECO:0000256" key="1">
    <source>
        <dbReference type="ARBA" id="ARBA00007689"/>
    </source>
</evidence>
<dbReference type="HOGENOM" id="CLU_110355_3_1_5"/>
<reference evidence="3 4" key="1">
    <citation type="journal article" date="2014" name="BMC Genomics">
        <title>Architecture and functions of a multipartite genome of the methylotrophic bacterium Paracoccus aminophilus JCM 7686, containing primary and secondary chromids.</title>
        <authorList>
            <person name="Dziewit L."/>
            <person name="Czarnecki J."/>
            <person name="Wibberg D."/>
            <person name="Radlinska M."/>
            <person name="Mrozek P."/>
            <person name="Szymczak M."/>
            <person name="Schluter A."/>
            <person name="Puhler A."/>
            <person name="Bartosik D."/>
        </authorList>
    </citation>
    <scope>NUCLEOTIDE SEQUENCE [LARGE SCALE GENOMIC DNA]</scope>
    <source>
        <strain evidence="3">JCM 7686</strain>
    </source>
</reference>
<dbReference type="SUPFAM" id="SSF54909">
    <property type="entry name" value="Dimeric alpha+beta barrel"/>
    <property type="match status" value="1"/>
</dbReference>
<dbReference type="RefSeq" id="WP_020949288.1">
    <property type="nucleotide sequence ID" value="NC_022041.1"/>
</dbReference>
<dbReference type="PATRIC" id="fig|1367847.3.peg.488"/>
<feature type="domain" description="YCII-related" evidence="2">
    <location>
        <begin position="4"/>
        <end position="86"/>
    </location>
</feature>
<proteinExistence type="inferred from homology"/>
<dbReference type="Pfam" id="PF03795">
    <property type="entry name" value="YCII"/>
    <property type="match status" value="1"/>
</dbReference>
<evidence type="ECO:0000313" key="3">
    <source>
        <dbReference type="EMBL" id="AGT07649.1"/>
    </source>
</evidence>
<name>S5XKC2_PARAH</name>
<dbReference type="InterPro" id="IPR051807">
    <property type="entry name" value="Sec-metab_biosynth-assoc"/>
</dbReference>
<keyword evidence="4" id="KW-1185">Reference proteome</keyword>
<dbReference type="PANTHER" id="PTHR33606">
    <property type="entry name" value="PROTEIN YCII"/>
    <property type="match status" value="1"/>
</dbReference>
<dbReference type="Gene3D" id="3.30.70.1060">
    <property type="entry name" value="Dimeric alpha+beta barrel"/>
    <property type="match status" value="1"/>
</dbReference>
<comment type="similarity">
    <text evidence="1">Belongs to the YciI family.</text>
</comment>
<accession>S5XKC2</accession>
<dbReference type="EMBL" id="CP006650">
    <property type="protein sequence ID" value="AGT07649.1"/>
    <property type="molecule type" value="Genomic_DNA"/>
</dbReference>
<sequence>MPHFALICRDKPDHLEVRKATREKHLAFLNGYDGLFVAGPLLEDGNPIGSLVVIEAADLEAARAWAGNDPYVAAGLFSSVEVVEWKKVIG</sequence>
<dbReference type="PANTHER" id="PTHR33606:SF3">
    <property type="entry name" value="PROTEIN YCII"/>
    <property type="match status" value="1"/>
</dbReference>
<dbReference type="OrthoDB" id="2293521at2"/>
<organism evidence="3 4">
    <name type="scientific">Paracoccus aminophilus JCM 7686</name>
    <dbReference type="NCBI Taxonomy" id="1367847"/>
    <lineage>
        <taxon>Bacteria</taxon>
        <taxon>Pseudomonadati</taxon>
        <taxon>Pseudomonadota</taxon>
        <taxon>Alphaproteobacteria</taxon>
        <taxon>Rhodobacterales</taxon>
        <taxon>Paracoccaceae</taxon>
        <taxon>Paracoccus</taxon>
    </lineage>
</organism>
<gene>
    <name evidence="3" type="ORF">JCM7686_0540</name>
</gene>
<protein>
    <recommendedName>
        <fullName evidence="2">YCII-related domain-containing protein</fullName>
    </recommendedName>
</protein>
<dbReference type="AlphaFoldDB" id="S5XKC2"/>
<evidence type="ECO:0000259" key="2">
    <source>
        <dbReference type="Pfam" id="PF03795"/>
    </source>
</evidence>
<dbReference type="eggNOG" id="COG2350">
    <property type="taxonomic scope" value="Bacteria"/>
</dbReference>
<dbReference type="InterPro" id="IPR005545">
    <property type="entry name" value="YCII"/>
</dbReference>
<dbReference type="Proteomes" id="UP000015480">
    <property type="component" value="Chromosome"/>
</dbReference>
<dbReference type="KEGG" id="pami:JCM7686_0540"/>